<organism evidence="2 3">
    <name type="scientific">Haematococcus lacustris</name>
    <name type="common">Green alga</name>
    <name type="synonym">Haematococcus pluvialis</name>
    <dbReference type="NCBI Taxonomy" id="44745"/>
    <lineage>
        <taxon>Eukaryota</taxon>
        <taxon>Viridiplantae</taxon>
        <taxon>Chlorophyta</taxon>
        <taxon>core chlorophytes</taxon>
        <taxon>Chlorophyceae</taxon>
        <taxon>CS clade</taxon>
        <taxon>Chlamydomonadales</taxon>
        <taxon>Haematococcaceae</taxon>
        <taxon>Haematococcus</taxon>
    </lineage>
</organism>
<evidence type="ECO:0000256" key="1">
    <source>
        <dbReference type="SAM" id="MobiDB-lite"/>
    </source>
</evidence>
<evidence type="ECO:0000313" key="3">
    <source>
        <dbReference type="Proteomes" id="UP000485058"/>
    </source>
</evidence>
<feature type="non-terminal residue" evidence="2">
    <location>
        <position position="1"/>
    </location>
</feature>
<dbReference type="EMBL" id="BLLF01000236">
    <property type="protein sequence ID" value="GFH09466.1"/>
    <property type="molecule type" value="Genomic_DNA"/>
</dbReference>
<comment type="caution">
    <text evidence="2">The sequence shown here is derived from an EMBL/GenBank/DDBJ whole genome shotgun (WGS) entry which is preliminary data.</text>
</comment>
<gene>
    <name evidence="2" type="ORF">HaLaN_04613</name>
</gene>
<feature type="region of interest" description="Disordered" evidence="1">
    <location>
        <begin position="1"/>
        <end position="35"/>
    </location>
</feature>
<evidence type="ECO:0000313" key="2">
    <source>
        <dbReference type="EMBL" id="GFH09466.1"/>
    </source>
</evidence>
<protein>
    <submittedName>
        <fullName evidence="2">Uncharacterized protein</fullName>
    </submittedName>
</protein>
<dbReference type="Proteomes" id="UP000485058">
    <property type="component" value="Unassembled WGS sequence"/>
</dbReference>
<reference evidence="2 3" key="1">
    <citation type="submission" date="2020-02" db="EMBL/GenBank/DDBJ databases">
        <title>Draft genome sequence of Haematococcus lacustris strain NIES-144.</title>
        <authorList>
            <person name="Morimoto D."/>
            <person name="Nakagawa S."/>
            <person name="Yoshida T."/>
            <person name="Sawayama S."/>
        </authorList>
    </citation>
    <scope>NUCLEOTIDE SEQUENCE [LARGE SCALE GENOMIC DNA]</scope>
    <source>
        <strain evidence="2 3">NIES-144</strain>
    </source>
</reference>
<proteinExistence type="predicted"/>
<accession>A0A699YRB6</accession>
<dbReference type="AlphaFoldDB" id="A0A699YRB6"/>
<sequence>MPVGEATGAAGGKSTDAKPRAAGKKQATPAGKEDGCCAAAGPVSSEVTLPGCAQQQCRAGTAVAAAVVAAVEAAGAASGPALSKAVGCAETQAAAMPVGEAAGAAGGKSTDAK</sequence>
<keyword evidence="3" id="KW-1185">Reference proteome</keyword>
<name>A0A699YRB6_HAELA</name>